<evidence type="ECO:0000313" key="1">
    <source>
        <dbReference type="EMBL" id="GFY30032.1"/>
    </source>
</evidence>
<dbReference type="AlphaFoldDB" id="A0A8X7BH01"/>
<sequence>MWFNADVPWSIAGAVDHVQSAQGRDLWTGGFLWRYRTRYLLIRQNFIEAELRTKRDLFLPLRLRPRAWSQLAHALKLSEL</sequence>
<reference evidence="1" key="1">
    <citation type="submission" date="2020-08" db="EMBL/GenBank/DDBJ databases">
        <title>Multicomponent nature underlies the extraordinary mechanical properties of spider dragline silk.</title>
        <authorList>
            <person name="Kono N."/>
            <person name="Nakamura H."/>
            <person name="Mori M."/>
            <person name="Yoshida Y."/>
            <person name="Ohtoshi R."/>
            <person name="Malay A.D."/>
            <person name="Moran D.A.P."/>
            <person name="Tomita M."/>
            <person name="Numata K."/>
            <person name="Arakawa K."/>
        </authorList>
    </citation>
    <scope>NUCLEOTIDE SEQUENCE</scope>
</reference>
<dbReference type="EMBL" id="BMAU01021390">
    <property type="protein sequence ID" value="GFY30032.1"/>
    <property type="molecule type" value="Genomic_DNA"/>
</dbReference>
<comment type="caution">
    <text evidence="1">The sequence shown here is derived from an EMBL/GenBank/DDBJ whole genome shotgun (WGS) entry which is preliminary data.</text>
</comment>
<name>A0A8X7BH01_TRICX</name>
<organism evidence="1 2">
    <name type="scientific">Trichonephila clavipes</name>
    <name type="common">Golden silk orbweaver</name>
    <name type="synonym">Nephila clavipes</name>
    <dbReference type="NCBI Taxonomy" id="2585209"/>
    <lineage>
        <taxon>Eukaryota</taxon>
        <taxon>Metazoa</taxon>
        <taxon>Ecdysozoa</taxon>
        <taxon>Arthropoda</taxon>
        <taxon>Chelicerata</taxon>
        <taxon>Arachnida</taxon>
        <taxon>Araneae</taxon>
        <taxon>Araneomorphae</taxon>
        <taxon>Entelegynae</taxon>
        <taxon>Araneoidea</taxon>
        <taxon>Nephilidae</taxon>
        <taxon>Trichonephila</taxon>
    </lineage>
</organism>
<keyword evidence="2" id="KW-1185">Reference proteome</keyword>
<accession>A0A8X7BH01</accession>
<proteinExistence type="predicted"/>
<evidence type="ECO:0000313" key="2">
    <source>
        <dbReference type="Proteomes" id="UP000887159"/>
    </source>
</evidence>
<gene>
    <name evidence="1" type="ORF">TNCV_4073451</name>
</gene>
<protein>
    <submittedName>
        <fullName evidence="1">Uncharacterized protein</fullName>
    </submittedName>
</protein>
<dbReference type="Proteomes" id="UP000887159">
    <property type="component" value="Unassembled WGS sequence"/>
</dbReference>